<gene>
    <name evidence="1" type="ordered locus">Desdi_1736</name>
</gene>
<reference evidence="2" key="1">
    <citation type="submission" date="2012-02" db="EMBL/GenBank/DDBJ databases">
        <title>Complete sequence of Desulfitobacterium dichloroeliminans LMG P-21439.</title>
        <authorList>
            <person name="Lucas S."/>
            <person name="Han J."/>
            <person name="Lapidus A."/>
            <person name="Cheng J.-F."/>
            <person name="Goodwin L."/>
            <person name="Pitluck S."/>
            <person name="Peters L."/>
            <person name="Ovchinnikova G."/>
            <person name="Teshima H."/>
            <person name="Detter J.C."/>
            <person name="Han C."/>
            <person name="Tapia R."/>
            <person name="Land M."/>
            <person name="Hauser L."/>
            <person name="Kyrpides N."/>
            <person name="Ivanova N."/>
            <person name="Pagani I."/>
            <person name="Kruse T."/>
            <person name="de Vos W.M."/>
            <person name="Boon N."/>
            <person name="Smidt H."/>
            <person name="Woyke T."/>
        </authorList>
    </citation>
    <scope>NUCLEOTIDE SEQUENCE [LARGE SCALE GENOMIC DNA]</scope>
    <source>
        <strain evidence="2">LMG P-21439 / DCA1</strain>
    </source>
</reference>
<dbReference type="STRING" id="871963.Desdi_1736"/>
<sequence>MRNQDIYDIAETFRAAILEAKYNRKFDRSDRMSNFPGGCCDDSCDLLAYYLFTTYDINTKQGNGIYRDNNPNNTTNHAWLVMDDGTIIDITINQFEFFSKYAEGVYVGKENSFYKHLEDYRIYENYDIMQDARLWNDYQIIMSSIVR</sequence>
<dbReference type="eggNOG" id="ENOG5030SDY">
    <property type="taxonomic scope" value="Bacteria"/>
</dbReference>
<dbReference type="RefSeq" id="WP_015262202.1">
    <property type="nucleotide sequence ID" value="NC_019903.1"/>
</dbReference>
<dbReference type="KEGG" id="ddl:Desdi_1736"/>
<dbReference type="Proteomes" id="UP000010797">
    <property type="component" value="Chromosome"/>
</dbReference>
<protein>
    <recommendedName>
        <fullName evidence="3">Transglutaminase-like domain-containing protein</fullName>
    </recommendedName>
</protein>
<evidence type="ECO:0008006" key="3">
    <source>
        <dbReference type="Google" id="ProtNLM"/>
    </source>
</evidence>
<dbReference type="OrthoDB" id="573272at2"/>
<evidence type="ECO:0000313" key="2">
    <source>
        <dbReference type="Proteomes" id="UP000010797"/>
    </source>
</evidence>
<organism evidence="1 2">
    <name type="scientific">Desulfitobacterium dichloroeliminans (strain LMG P-21439 / DCA1)</name>
    <dbReference type="NCBI Taxonomy" id="871963"/>
    <lineage>
        <taxon>Bacteria</taxon>
        <taxon>Bacillati</taxon>
        <taxon>Bacillota</taxon>
        <taxon>Clostridia</taxon>
        <taxon>Eubacteriales</taxon>
        <taxon>Desulfitobacteriaceae</taxon>
        <taxon>Desulfitobacterium</taxon>
    </lineage>
</organism>
<dbReference type="EMBL" id="CP003344">
    <property type="protein sequence ID" value="AGA69212.1"/>
    <property type="molecule type" value="Genomic_DNA"/>
</dbReference>
<dbReference type="AlphaFoldDB" id="L0F7P1"/>
<keyword evidence="2" id="KW-1185">Reference proteome</keyword>
<evidence type="ECO:0000313" key="1">
    <source>
        <dbReference type="EMBL" id="AGA69212.1"/>
    </source>
</evidence>
<accession>L0F7P1</accession>
<proteinExistence type="predicted"/>
<dbReference type="HOGENOM" id="CLU_143551_0_0_9"/>
<name>L0F7P1_DESDL</name>